<gene>
    <name evidence="2" type="ORF">DWB62_001650</name>
    <name evidence="1" type="ORF">GNY23_01650</name>
</gene>
<evidence type="ECO:0000313" key="3">
    <source>
        <dbReference type="Proteomes" id="UP000285951"/>
    </source>
</evidence>
<sequence length="49" mass="5353">MRGNIAADSEKLACLGGKLASPDRKHALSYRMIAEERVALNSRNRIPAT</sequence>
<reference evidence="2 3" key="1">
    <citation type="submission" date="2019-11" db="EMBL/GenBank/DDBJ databases">
        <title>Draft genome sequence of Labilibaculum sp. strain SYP isolated from Black Sea.</title>
        <authorList>
            <person name="Yadav S."/>
            <person name="Villanueva L."/>
        </authorList>
    </citation>
    <scope>NUCLEOTIDE SEQUENCE [LARGE SCALE GENOMIC DNA]</scope>
    <source>
        <strain evidence="2 3">44</strain>
    </source>
</reference>
<dbReference type="EMBL" id="WOTW01000002">
    <property type="protein sequence ID" value="MUP36518.1"/>
    <property type="molecule type" value="Genomic_DNA"/>
</dbReference>
<accession>A0A7M4D1I9</accession>
<dbReference type="RefSeq" id="WP_156194455.1">
    <property type="nucleotide sequence ID" value="NZ_QTZN02000002.1"/>
</dbReference>
<name>A0A7M4D1I9_9BACT</name>
<keyword evidence="3" id="KW-1185">Reference proteome</keyword>
<dbReference type="Proteomes" id="UP000462449">
    <property type="component" value="Unassembled WGS sequence"/>
</dbReference>
<evidence type="ECO:0000313" key="2">
    <source>
        <dbReference type="EMBL" id="MVB05723.1"/>
    </source>
</evidence>
<evidence type="ECO:0000313" key="1">
    <source>
        <dbReference type="EMBL" id="MUP36518.1"/>
    </source>
</evidence>
<dbReference type="AlphaFoldDB" id="A0A7M4D1I9"/>
<organism evidence="1 4">
    <name type="scientific">Labilibaculum euxinus</name>
    <dbReference type="NCBI Taxonomy" id="2686357"/>
    <lineage>
        <taxon>Bacteria</taxon>
        <taxon>Pseudomonadati</taxon>
        <taxon>Bacteroidota</taxon>
        <taxon>Bacteroidia</taxon>
        <taxon>Marinilabiliales</taxon>
        <taxon>Marinifilaceae</taxon>
        <taxon>Labilibaculum</taxon>
    </lineage>
</organism>
<dbReference type="Proteomes" id="UP000285951">
    <property type="component" value="Unassembled WGS sequence"/>
</dbReference>
<evidence type="ECO:0000313" key="4">
    <source>
        <dbReference type="Proteomes" id="UP000462449"/>
    </source>
</evidence>
<reference evidence="1 4" key="2">
    <citation type="submission" date="2019-12" db="EMBL/GenBank/DDBJ databases">
        <title>Draft genome sequence of Labilibaculum sp. strain 44 isolated from deep waters of Black Sea.</title>
        <authorList>
            <person name="Yadav S."/>
            <person name="Villanueva L."/>
        </authorList>
    </citation>
    <scope>NUCLEOTIDE SEQUENCE [LARGE SCALE GENOMIC DNA]</scope>
    <source>
        <strain evidence="1 4">44</strain>
    </source>
</reference>
<dbReference type="EMBL" id="QTZN02000002">
    <property type="protein sequence ID" value="MVB05723.1"/>
    <property type="molecule type" value="Genomic_DNA"/>
</dbReference>
<comment type="caution">
    <text evidence="1">The sequence shown here is derived from an EMBL/GenBank/DDBJ whole genome shotgun (WGS) entry which is preliminary data.</text>
</comment>
<proteinExistence type="predicted"/>
<protein>
    <submittedName>
        <fullName evidence="1">Uncharacterized protein</fullName>
    </submittedName>
</protein>